<feature type="region of interest" description="Disordered" evidence="11">
    <location>
        <begin position="48"/>
        <end position="69"/>
    </location>
</feature>
<protein>
    <recommendedName>
        <fullName evidence="10">Origin recognition complex subunit 1</fullName>
    </recommendedName>
</protein>
<dbReference type="PANTHER" id="PTHR10763:SF23">
    <property type="entry name" value="ORIGIN RECOGNITION COMPLEX SUBUNIT 1"/>
    <property type="match status" value="1"/>
</dbReference>
<feature type="domain" description="BAH" evidence="12">
    <location>
        <begin position="1"/>
        <end position="44"/>
    </location>
</feature>
<evidence type="ECO:0000256" key="4">
    <source>
        <dbReference type="ARBA" id="ARBA00022723"/>
    </source>
</evidence>
<evidence type="ECO:0000256" key="7">
    <source>
        <dbReference type="ARBA" id="ARBA00022842"/>
    </source>
</evidence>
<sequence>MESILRHCSVMDCKEFSEANNEGDDVFLCEYEYDIQRQSFKRLADIGNEEEDDNEAVKDGDWESCSDSISDPEENFKSARKKLTFSASGQSPGHGFAANVQGGKFFGLHKIGTKKILEHVKGYKQTEIEKAKATLLLATLPKSPPCRNKEMEEITEFVKDAVSNDTCVGRCLYIHGVPGTGKTMSVLAAMRNLRSEVDAGSVRPYCFVEINGLKLASPENIYRVIYEKLSGHRVSWKKALSLLNEKFSDDNKVRNSQPCVLLIDELDLLVTRNQSVLYNILDWPTKPHSKLVVIGIANTMDLPEKLLPRISSRMGIKRLCFSPYTYQQLREIISSRVEGIEAFDKQAIEFASRKVAAISGDARRALEICRRAAEIADFKIKKSSSTTDFSSAGKVS</sequence>
<dbReference type="GO" id="GO:0006270">
    <property type="term" value="P:DNA replication initiation"/>
    <property type="evidence" value="ECO:0007669"/>
    <property type="project" value="TreeGrafter"/>
</dbReference>
<evidence type="ECO:0000259" key="12">
    <source>
        <dbReference type="PROSITE" id="PS51038"/>
    </source>
</evidence>
<dbReference type="Pfam" id="PF00004">
    <property type="entry name" value="AAA"/>
    <property type="match status" value="1"/>
</dbReference>
<proteinExistence type="inferred from homology"/>
<dbReference type="PROSITE" id="PS51038">
    <property type="entry name" value="BAH"/>
    <property type="match status" value="1"/>
</dbReference>
<comment type="similarity">
    <text evidence="2 10">Belongs to the ORC1 family.</text>
</comment>
<dbReference type="Gene3D" id="2.30.30.490">
    <property type="match status" value="1"/>
</dbReference>
<name>A0AA41VNJ3_PAPNU</name>
<evidence type="ECO:0000256" key="2">
    <source>
        <dbReference type="ARBA" id="ARBA00008398"/>
    </source>
</evidence>
<evidence type="ECO:0000256" key="10">
    <source>
        <dbReference type="RuleBase" id="RU365058"/>
    </source>
</evidence>
<reference evidence="13" key="1">
    <citation type="submission" date="2022-03" db="EMBL/GenBank/DDBJ databases">
        <title>A functionally conserved STORR gene fusion in Papaver species that diverged 16.8 million years ago.</title>
        <authorList>
            <person name="Catania T."/>
        </authorList>
    </citation>
    <scope>NUCLEOTIDE SEQUENCE</scope>
    <source>
        <strain evidence="13">S-191538</strain>
    </source>
</reference>
<evidence type="ECO:0000256" key="9">
    <source>
        <dbReference type="ARBA" id="ARBA00023242"/>
    </source>
</evidence>
<dbReference type="GO" id="GO:0003682">
    <property type="term" value="F:chromatin binding"/>
    <property type="evidence" value="ECO:0007669"/>
    <property type="project" value="InterPro"/>
</dbReference>
<dbReference type="SMART" id="SM00382">
    <property type="entry name" value="AAA"/>
    <property type="match status" value="1"/>
</dbReference>
<accession>A0AA41VNJ3</accession>
<dbReference type="GO" id="GO:0003688">
    <property type="term" value="F:DNA replication origin binding"/>
    <property type="evidence" value="ECO:0007669"/>
    <property type="project" value="TreeGrafter"/>
</dbReference>
<dbReference type="InterPro" id="IPR003593">
    <property type="entry name" value="AAA+_ATPase"/>
</dbReference>
<dbReference type="EMBL" id="JAJJMA010259558">
    <property type="protein sequence ID" value="MCL7044574.1"/>
    <property type="molecule type" value="Genomic_DNA"/>
</dbReference>
<dbReference type="AlphaFoldDB" id="A0AA41VNJ3"/>
<evidence type="ECO:0000313" key="14">
    <source>
        <dbReference type="Proteomes" id="UP001177140"/>
    </source>
</evidence>
<evidence type="ECO:0000256" key="5">
    <source>
        <dbReference type="ARBA" id="ARBA00022741"/>
    </source>
</evidence>
<dbReference type="GO" id="GO:0005664">
    <property type="term" value="C:nuclear origin of replication recognition complex"/>
    <property type="evidence" value="ECO:0007669"/>
    <property type="project" value="TreeGrafter"/>
</dbReference>
<dbReference type="InterPro" id="IPR043151">
    <property type="entry name" value="BAH_sf"/>
</dbReference>
<dbReference type="InterPro" id="IPR001025">
    <property type="entry name" value="BAH_dom"/>
</dbReference>
<dbReference type="InterPro" id="IPR027417">
    <property type="entry name" value="P-loop_NTPase"/>
</dbReference>
<organism evidence="13 14">
    <name type="scientific">Papaver nudicaule</name>
    <name type="common">Iceland poppy</name>
    <dbReference type="NCBI Taxonomy" id="74823"/>
    <lineage>
        <taxon>Eukaryota</taxon>
        <taxon>Viridiplantae</taxon>
        <taxon>Streptophyta</taxon>
        <taxon>Embryophyta</taxon>
        <taxon>Tracheophyta</taxon>
        <taxon>Spermatophyta</taxon>
        <taxon>Magnoliopsida</taxon>
        <taxon>Ranunculales</taxon>
        <taxon>Papaveraceae</taxon>
        <taxon>Papaveroideae</taxon>
        <taxon>Papaver</taxon>
    </lineage>
</organism>
<dbReference type="InterPro" id="IPR041083">
    <property type="entry name" value="AAA_lid_10"/>
</dbReference>
<dbReference type="Gene3D" id="3.40.50.300">
    <property type="entry name" value="P-loop containing nucleotide triphosphate hydrolases"/>
    <property type="match status" value="1"/>
</dbReference>
<comment type="function">
    <text evidence="10">Component of the origin recognition complex (ORC) that binds origins of replication. DNA-binding is ATP-dependent, however specific DNA sequences that define origins of replication have not been identified so far. ORC is required to assemble the pre-replication complex necessary to initiate DNA replication.</text>
</comment>
<evidence type="ECO:0000256" key="3">
    <source>
        <dbReference type="ARBA" id="ARBA00022705"/>
    </source>
</evidence>
<keyword evidence="8 10" id="KW-0238">DNA-binding</keyword>
<dbReference type="FunFam" id="1.10.8.60:FF:000082">
    <property type="entry name" value="Origin recognition complex subunit 1"/>
    <property type="match status" value="1"/>
</dbReference>
<keyword evidence="14" id="KW-1185">Reference proteome</keyword>
<dbReference type="PANTHER" id="PTHR10763">
    <property type="entry name" value="CELL DIVISION CONTROL PROTEIN 6-RELATED"/>
    <property type="match status" value="1"/>
</dbReference>
<comment type="caution">
    <text evidence="13">The sequence shown here is derived from an EMBL/GenBank/DDBJ whole genome shotgun (WGS) entry which is preliminary data.</text>
</comment>
<dbReference type="GO" id="GO:0016887">
    <property type="term" value="F:ATP hydrolysis activity"/>
    <property type="evidence" value="ECO:0007669"/>
    <property type="project" value="InterPro"/>
</dbReference>
<gene>
    <name evidence="13" type="ORF">MKW94_012031</name>
</gene>
<keyword evidence="3 10" id="KW-0235">DNA replication</keyword>
<comment type="subcellular location">
    <subcellularLocation>
        <location evidence="1 10">Nucleus</location>
    </subcellularLocation>
</comment>
<keyword evidence="7" id="KW-0460">Magnesium</keyword>
<dbReference type="SUPFAM" id="SSF52540">
    <property type="entry name" value="P-loop containing nucleoside triphosphate hydrolases"/>
    <property type="match status" value="1"/>
</dbReference>
<dbReference type="InterPro" id="IPR050311">
    <property type="entry name" value="ORC1/CDC6"/>
</dbReference>
<evidence type="ECO:0000313" key="13">
    <source>
        <dbReference type="EMBL" id="MCL7044574.1"/>
    </source>
</evidence>
<dbReference type="GO" id="GO:0046872">
    <property type="term" value="F:metal ion binding"/>
    <property type="evidence" value="ECO:0007669"/>
    <property type="project" value="UniProtKB-KW"/>
</dbReference>
<evidence type="ECO:0000256" key="6">
    <source>
        <dbReference type="ARBA" id="ARBA00022840"/>
    </source>
</evidence>
<evidence type="ECO:0000256" key="1">
    <source>
        <dbReference type="ARBA" id="ARBA00004123"/>
    </source>
</evidence>
<keyword evidence="5 10" id="KW-0547">Nucleotide-binding</keyword>
<keyword evidence="4" id="KW-0479">Metal-binding</keyword>
<dbReference type="Gene3D" id="1.10.8.60">
    <property type="match status" value="1"/>
</dbReference>
<dbReference type="FunFam" id="3.40.50.300:FF:000199">
    <property type="entry name" value="Origin recognition complex subunit 1"/>
    <property type="match status" value="1"/>
</dbReference>
<keyword evidence="9 10" id="KW-0539">Nucleus</keyword>
<evidence type="ECO:0000256" key="8">
    <source>
        <dbReference type="ARBA" id="ARBA00023125"/>
    </source>
</evidence>
<dbReference type="Proteomes" id="UP001177140">
    <property type="component" value="Unassembled WGS sequence"/>
</dbReference>
<dbReference type="Pfam" id="PF17872">
    <property type="entry name" value="AAA_lid_10"/>
    <property type="match status" value="1"/>
</dbReference>
<dbReference type="CDD" id="cd00009">
    <property type="entry name" value="AAA"/>
    <property type="match status" value="1"/>
</dbReference>
<keyword evidence="6 10" id="KW-0067">ATP-binding</keyword>
<dbReference type="InterPro" id="IPR003959">
    <property type="entry name" value="ATPase_AAA_core"/>
</dbReference>
<dbReference type="GO" id="GO:0005524">
    <property type="term" value="F:ATP binding"/>
    <property type="evidence" value="ECO:0007669"/>
    <property type="project" value="UniProtKB-KW"/>
</dbReference>
<evidence type="ECO:0000256" key="11">
    <source>
        <dbReference type="SAM" id="MobiDB-lite"/>
    </source>
</evidence>
<comment type="subunit">
    <text evidence="10">Component of the origin recognition complex (ORC) composed of at least ORC1, ORC2, ORC3, ORC4, ORC5 and ORC6. ORC is regulated in a cell-cycle and development dependent manner. It is sequentially assembled at the exit from anaphase of mitosis and disassembled as cells enter S phase. Binds unmodified and methylated histone H3.</text>
</comment>
<dbReference type="GO" id="GO:0033314">
    <property type="term" value="P:mitotic DNA replication checkpoint signaling"/>
    <property type="evidence" value="ECO:0007669"/>
    <property type="project" value="TreeGrafter"/>
</dbReference>